<organism evidence="2 3">
    <name type="scientific">Paramecium primaurelia</name>
    <dbReference type="NCBI Taxonomy" id="5886"/>
    <lineage>
        <taxon>Eukaryota</taxon>
        <taxon>Sar</taxon>
        <taxon>Alveolata</taxon>
        <taxon>Ciliophora</taxon>
        <taxon>Intramacronucleata</taxon>
        <taxon>Oligohymenophorea</taxon>
        <taxon>Peniculida</taxon>
        <taxon>Parameciidae</taxon>
        <taxon>Paramecium</taxon>
    </lineage>
</organism>
<reference evidence="2" key="1">
    <citation type="submission" date="2021-01" db="EMBL/GenBank/DDBJ databases">
        <authorList>
            <consortium name="Genoscope - CEA"/>
            <person name="William W."/>
        </authorList>
    </citation>
    <scope>NUCLEOTIDE SEQUENCE</scope>
</reference>
<dbReference type="InterPro" id="IPR002895">
    <property type="entry name" value="Paramecium_SA"/>
</dbReference>
<accession>A0A8S1PN59</accession>
<keyword evidence="1" id="KW-0812">Transmembrane</keyword>
<keyword evidence="1" id="KW-1133">Transmembrane helix</keyword>
<dbReference type="OMA" id="FTTHTEC"/>
<keyword evidence="1" id="KW-0472">Membrane</keyword>
<protein>
    <submittedName>
        <fullName evidence="2">Uncharacterized protein</fullName>
    </submittedName>
</protein>
<dbReference type="SMART" id="SM00639">
    <property type="entry name" value="PSA"/>
    <property type="match status" value="7"/>
</dbReference>
<feature type="transmembrane region" description="Helical" evidence="1">
    <location>
        <begin position="680"/>
        <end position="702"/>
    </location>
</feature>
<comment type="caution">
    <text evidence="2">The sequence shown here is derived from an EMBL/GenBank/DDBJ whole genome shotgun (WGS) entry which is preliminary data.</text>
</comment>
<feature type="transmembrane region" description="Helical" evidence="1">
    <location>
        <begin position="708"/>
        <end position="727"/>
    </location>
</feature>
<dbReference type="Pfam" id="PF01508">
    <property type="entry name" value="Paramecium_SA"/>
    <property type="match status" value="3"/>
</dbReference>
<dbReference type="AlphaFoldDB" id="A0A8S1PN59"/>
<proteinExistence type="predicted"/>
<dbReference type="EMBL" id="CAJJDM010000126">
    <property type="protein sequence ID" value="CAD8104103.1"/>
    <property type="molecule type" value="Genomic_DNA"/>
</dbReference>
<gene>
    <name evidence="2" type="ORF">PPRIM_AZ9-3.1.T1230002</name>
</gene>
<evidence type="ECO:0000313" key="2">
    <source>
        <dbReference type="EMBL" id="CAD8104103.1"/>
    </source>
</evidence>
<dbReference type="Proteomes" id="UP000688137">
    <property type="component" value="Unassembled WGS sequence"/>
</dbReference>
<keyword evidence="3" id="KW-1185">Reference proteome</keyword>
<evidence type="ECO:0000313" key="3">
    <source>
        <dbReference type="Proteomes" id="UP000688137"/>
    </source>
</evidence>
<name>A0A8S1PN59_PARPR</name>
<evidence type="ECO:0000256" key="1">
    <source>
        <dbReference type="SAM" id="Phobius"/>
    </source>
</evidence>
<sequence length="757" mass="82623">MEFSRNTQECVDKICASADPVTYTDFEDCQGYIFEGGYQALALCSEYNTANQCKKSKNKDTEGNFLNCYWNDSTKKCGDASCGQADDTFTTHDACDTYGNPMKLKCTVDKDDKGCVPIPDTCEGMSKGQCVDVDSKLNKCIWIEVVGNGSCVTRTCENAVSPTNSSDCKKVIFSICKTKVCEDYNYTNDIACAALFKDKKCTTNGKFYVNRGSCALALSQKGCTKDSSGNACEWIVPTDTTKIAYCTLKTCNKTPKDYTSESQCLQYFTPKSPGATFTTQQGGSCVQRSTCSAAQVQAACTSDQNGFICVEIKNVKIFLVQLMLLVIILLIRTLKVNVLLVKVTCGLTTVEAACVFGTDGPCIWLPDYPNTGSNTKGACFLYDLCRSILWNSYPLCKYISDKCTTNGKLCIGIRLNQKYGGCVTGTDRDCITSVQTLGAANKVCTKYVSCNSALFTTHTECFNANPNCTTNGTSSCIELAACSTYVKEACRYNKDGVQLNSSKQITSTGKCQWDETTSACRDQYCSDLKGANHNACSAQLITCTSDGTNCITQDSFTKYTTNSTCINSLDTEGLCTWIEGTGEAAGTCRVKTCDDITGSTSALACSIVNSCTTDGTKFFIRGTCDKYLTKAGCNYRRTDGICVWTETTTCTLTTGKCSIMLNCAATSKIPMLSNKHLIDVNGLLVQQLLLVLVLIILVKLIILNQENVHISLIGIPLNILYAIMQLVNVHLQILRHYLNQNVILNQHIHQVKCMYLM</sequence>